<keyword evidence="3" id="KW-1185">Reference proteome</keyword>
<dbReference type="KEGG" id="drt:Dret_2183"/>
<evidence type="ECO:0000313" key="2">
    <source>
        <dbReference type="EMBL" id="ACV69467.1"/>
    </source>
</evidence>
<dbReference type="Gene3D" id="3.40.50.2020">
    <property type="match status" value="1"/>
</dbReference>
<dbReference type="CDD" id="cd06223">
    <property type="entry name" value="PRTases_typeI"/>
    <property type="match status" value="1"/>
</dbReference>
<evidence type="ECO:0000256" key="1">
    <source>
        <dbReference type="ARBA" id="ARBA00008007"/>
    </source>
</evidence>
<sequence>MWRGRWLRSRGVADAVKTWSRRLAGRLAPGRCLYCGAVLDAPGAGESLCHRCAPFFAPRPGGFCPGCGQLLEDEAAPLHLCRSCRDAPQPWEQLAFFGVYQGPLREVILEYKLQGRLGHTALLAACLSRCYRLHFAGGGWDTLVPVPLHRTRLRRRGFNQSCEPLKGWGAQEGLELVVRGLERVRPTPSQTGLHKTEREHNMRDAFAVFGEISWHERNVLLVDDVFTTGATLSACARRLCEAGVARLGVLTMARAE</sequence>
<evidence type="ECO:0000313" key="3">
    <source>
        <dbReference type="Proteomes" id="UP000001052"/>
    </source>
</evidence>
<dbReference type="EMBL" id="CP001734">
    <property type="protein sequence ID" value="ACV69467.1"/>
    <property type="molecule type" value="Genomic_DNA"/>
</dbReference>
<name>C8X4X0_DESRD</name>
<accession>C8X4X0</accession>
<dbReference type="Proteomes" id="UP000001052">
    <property type="component" value="Chromosome"/>
</dbReference>
<organism evidence="2 3">
    <name type="scientific">Desulfohalobium retbaense (strain ATCC 49708 / DSM 5692 / JCM 16813 / HR100)</name>
    <dbReference type="NCBI Taxonomy" id="485915"/>
    <lineage>
        <taxon>Bacteria</taxon>
        <taxon>Pseudomonadati</taxon>
        <taxon>Thermodesulfobacteriota</taxon>
        <taxon>Desulfovibrionia</taxon>
        <taxon>Desulfovibrionales</taxon>
        <taxon>Desulfohalobiaceae</taxon>
        <taxon>Desulfohalobium</taxon>
    </lineage>
</organism>
<reference evidence="2 3" key="2">
    <citation type="journal article" date="2010" name="Stand. Genomic Sci.">
        <title>Complete genome sequence of Desulfohalobium retbaense type strain (HR(100)).</title>
        <authorList>
            <person name="Spring S."/>
            <person name="Nolan M."/>
            <person name="Lapidus A."/>
            <person name="Glavina Del Rio T."/>
            <person name="Copeland A."/>
            <person name="Tice H."/>
            <person name="Cheng J.F."/>
            <person name="Lucas S."/>
            <person name="Land M."/>
            <person name="Chen F."/>
            <person name="Bruce D."/>
            <person name="Goodwin L."/>
            <person name="Pitluck S."/>
            <person name="Ivanova N."/>
            <person name="Mavromatis K."/>
            <person name="Mikhailova N."/>
            <person name="Pati A."/>
            <person name="Chen A."/>
            <person name="Palaniappan K."/>
            <person name="Hauser L."/>
            <person name="Chang Y.J."/>
            <person name="Jeffries C.D."/>
            <person name="Munk C."/>
            <person name="Kiss H."/>
            <person name="Chain P."/>
            <person name="Han C."/>
            <person name="Brettin T."/>
            <person name="Detter J.C."/>
            <person name="Schuler E."/>
            <person name="Goker M."/>
            <person name="Rohde M."/>
            <person name="Bristow J."/>
            <person name="Eisen J.A."/>
            <person name="Markowitz V."/>
            <person name="Hugenholtz P."/>
            <person name="Kyrpides N.C."/>
            <person name="Klenk H.P."/>
        </authorList>
    </citation>
    <scope>NUCLEOTIDE SEQUENCE [LARGE SCALE GENOMIC DNA]</scope>
    <source>
        <strain evidence="2 3">DSM 5692</strain>
    </source>
</reference>
<reference evidence="3" key="1">
    <citation type="submission" date="2009-09" db="EMBL/GenBank/DDBJ databases">
        <title>The complete chromosome of Desulfohalobium retbaense DSM 5692.</title>
        <authorList>
            <consortium name="US DOE Joint Genome Institute (JGI-PGF)"/>
            <person name="Lucas S."/>
            <person name="Copeland A."/>
            <person name="Lapidus A."/>
            <person name="Glavina del Rio T."/>
            <person name="Dalin E."/>
            <person name="Tice H."/>
            <person name="Bruce D."/>
            <person name="Goodwin L."/>
            <person name="Pitluck S."/>
            <person name="Kyrpides N."/>
            <person name="Mavromatis K."/>
            <person name="Ivanova N."/>
            <person name="Mikhailova N."/>
            <person name="Munk A.C."/>
            <person name="Brettin T."/>
            <person name="Detter J.C."/>
            <person name="Han C."/>
            <person name="Tapia R."/>
            <person name="Larimer F."/>
            <person name="Land M."/>
            <person name="Hauser L."/>
            <person name="Markowitz V."/>
            <person name="Cheng J.-F."/>
            <person name="Hugenholtz P."/>
            <person name="Woyke T."/>
            <person name="Wu D."/>
            <person name="Spring S."/>
            <person name="Klenk H.-P."/>
            <person name="Eisen J.A."/>
        </authorList>
    </citation>
    <scope>NUCLEOTIDE SEQUENCE [LARGE SCALE GENOMIC DNA]</scope>
    <source>
        <strain evidence="3">DSM 5692</strain>
    </source>
</reference>
<gene>
    <name evidence="2" type="ordered locus">Dret_2183</name>
</gene>
<dbReference type="PANTHER" id="PTHR47505:SF1">
    <property type="entry name" value="DNA UTILIZATION PROTEIN YHGH"/>
    <property type="match status" value="1"/>
</dbReference>
<dbReference type="STRING" id="485915.Dret_2183"/>
<dbReference type="eggNOG" id="COG1040">
    <property type="taxonomic scope" value="Bacteria"/>
</dbReference>
<dbReference type="HOGENOM" id="CLU_054549_0_0_7"/>
<proteinExistence type="inferred from homology"/>
<dbReference type="InterPro" id="IPR051910">
    <property type="entry name" value="ComF/GntX_DNA_util-trans"/>
</dbReference>
<dbReference type="SUPFAM" id="SSF53271">
    <property type="entry name" value="PRTase-like"/>
    <property type="match status" value="1"/>
</dbReference>
<comment type="similarity">
    <text evidence="1">Belongs to the ComF/GntX family.</text>
</comment>
<protein>
    <submittedName>
        <fullName evidence="2">Competence protein F</fullName>
    </submittedName>
</protein>
<dbReference type="PANTHER" id="PTHR47505">
    <property type="entry name" value="DNA UTILIZATION PROTEIN YHGH"/>
    <property type="match status" value="1"/>
</dbReference>
<dbReference type="InterPro" id="IPR000836">
    <property type="entry name" value="PRTase_dom"/>
</dbReference>
<dbReference type="AlphaFoldDB" id="C8X4X0"/>
<dbReference type="InterPro" id="IPR029057">
    <property type="entry name" value="PRTase-like"/>
</dbReference>